<sequence>MERYTFHGAAEDPCRIRAHLPCLARFCSRTALPVSALPVATSTSLHSLGDPRATRHQHHRRVKEAVSVISLQHKSENGSFNLAAICVCKRQDEATNCVGPLLVTPDS</sequence>
<evidence type="ECO:0000313" key="2">
    <source>
        <dbReference type="Proteomes" id="UP001066276"/>
    </source>
</evidence>
<name>A0AAV7UHA7_PLEWA</name>
<gene>
    <name evidence="1" type="ORF">NDU88_004751</name>
</gene>
<dbReference type="EMBL" id="JANPWB010000005">
    <property type="protein sequence ID" value="KAJ1187986.1"/>
    <property type="molecule type" value="Genomic_DNA"/>
</dbReference>
<protein>
    <submittedName>
        <fullName evidence="1">Uncharacterized protein</fullName>
    </submittedName>
</protein>
<comment type="caution">
    <text evidence="1">The sequence shown here is derived from an EMBL/GenBank/DDBJ whole genome shotgun (WGS) entry which is preliminary data.</text>
</comment>
<keyword evidence="2" id="KW-1185">Reference proteome</keyword>
<dbReference type="AlphaFoldDB" id="A0AAV7UHA7"/>
<dbReference type="Proteomes" id="UP001066276">
    <property type="component" value="Chromosome 3_1"/>
</dbReference>
<reference evidence="1" key="1">
    <citation type="journal article" date="2022" name="bioRxiv">
        <title>Sequencing and chromosome-scale assembly of the giantPleurodeles waltlgenome.</title>
        <authorList>
            <person name="Brown T."/>
            <person name="Elewa A."/>
            <person name="Iarovenko S."/>
            <person name="Subramanian E."/>
            <person name="Araus A.J."/>
            <person name="Petzold A."/>
            <person name="Susuki M."/>
            <person name="Suzuki K.-i.T."/>
            <person name="Hayashi T."/>
            <person name="Toyoda A."/>
            <person name="Oliveira C."/>
            <person name="Osipova E."/>
            <person name="Leigh N.D."/>
            <person name="Simon A."/>
            <person name="Yun M.H."/>
        </authorList>
    </citation>
    <scope>NUCLEOTIDE SEQUENCE</scope>
    <source>
        <strain evidence="1">20211129_DDA</strain>
        <tissue evidence="1">Liver</tissue>
    </source>
</reference>
<accession>A0AAV7UHA7</accession>
<organism evidence="1 2">
    <name type="scientific">Pleurodeles waltl</name>
    <name type="common">Iberian ribbed newt</name>
    <dbReference type="NCBI Taxonomy" id="8319"/>
    <lineage>
        <taxon>Eukaryota</taxon>
        <taxon>Metazoa</taxon>
        <taxon>Chordata</taxon>
        <taxon>Craniata</taxon>
        <taxon>Vertebrata</taxon>
        <taxon>Euteleostomi</taxon>
        <taxon>Amphibia</taxon>
        <taxon>Batrachia</taxon>
        <taxon>Caudata</taxon>
        <taxon>Salamandroidea</taxon>
        <taxon>Salamandridae</taxon>
        <taxon>Pleurodelinae</taxon>
        <taxon>Pleurodeles</taxon>
    </lineage>
</organism>
<proteinExistence type="predicted"/>
<evidence type="ECO:0000313" key="1">
    <source>
        <dbReference type="EMBL" id="KAJ1187986.1"/>
    </source>
</evidence>